<sequence length="63" mass="6826">MPKPPSPTDQPTEWRSITTVRAAEFPATIPVVNASAQVRLRYAGGTIVEAGVQNRVLTIQCYA</sequence>
<dbReference type="EMBL" id="JAMZEC010000001">
    <property type="protein sequence ID" value="MCP2351954.1"/>
    <property type="molecule type" value="Genomic_DNA"/>
</dbReference>
<reference evidence="1 2" key="1">
    <citation type="submission" date="2022-06" db="EMBL/GenBank/DDBJ databases">
        <title>Sequencing the genomes of 1000 actinobacteria strains.</title>
        <authorList>
            <person name="Klenk H.-P."/>
        </authorList>
    </citation>
    <scope>NUCLEOTIDE SEQUENCE [LARGE SCALE GENOMIC DNA]</scope>
    <source>
        <strain evidence="1 2">DSM 44170</strain>
    </source>
</reference>
<protein>
    <submittedName>
        <fullName evidence="1">Uncharacterized protein</fullName>
    </submittedName>
</protein>
<keyword evidence="2" id="KW-1185">Reference proteome</keyword>
<name>A0ABT1KEA7_9ACTN</name>
<accession>A0ABT1KEA7</accession>
<evidence type="ECO:0000313" key="2">
    <source>
        <dbReference type="Proteomes" id="UP001320766"/>
    </source>
</evidence>
<organism evidence="1 2">
    <name type="scientific">Nonomuraea roseoviolacea subsp. carminata</name>
    <dbReference type="NCBI Taxonomy" id="160689"/>
    <lineage>
        <taxon>Bacteria</taxon>
        <taxon>Bacillati</taxon>
        <taxon>Actinomycetota</taxon>
        <taxon>Actinomycetes</taxon>
        <taxon>Streptosporangiales</taxon>
        <taxon>Streptosporangiaceae</taxon>
        <taxon>Nonomuraea</taxon>
    </lineage>
</organism>
<dbReference type="Proteomes" id="UP001320766">
    <property type="component" value="Unassembled WGS sequence"/>
</dbReference>
<comment type="caution">
    <text evidence="1">The sequence shown here is derived from an EMBL/GenBank/DDBJ whole genome shotgun (WGS) entry which is preliminary data.</text>
</comment>
<proteinExistence type="predicted"/>
<gene>
    <name evidence="1" type="ORF">HD595_008076</name>
</gene>
<evidence type="ECO:0000313" key="1">
    <source>
        <dbReference type="EMBL" id="MCP2351954.1"/>
    </source>
</evidence>
<dbReference type="RefSeq" id="WP_253778774.1">
    <property type="nucleotide sequence ID" value="NZ_BAAAVE010000011.1"/>
</dbReference>